<keyword evidence="1 4" id="KW-0479">Metal-binding</keyword>
<dbReference type="AlphaFoldDB" id="A0A518D9P7"/>
<dbReference type="InterPro" id="IPR011032">
    <property type="entry name" value="GroES-like_sf"/>
</dbReference>
<dbReference type="Proteomes" id="UP000317429">
    <property type="component" value="Chromosome"/>
</dbReference>
<dbReference type="PANTHER" id="PTHR43401">
    <property type="entry name" value="L-THREONINE 3-DEHYDROGENASE"/>
    <property type="match status" value="1"/>
</dbReference>
<dbReference type="InterPro" id="IPR050129">
    <property type="entry name" value="Zn_alcohol_dh"/>
</dbReference>
<dbReference type="InterPro" id="IPR013149">
    <property type="entry name" value="ADH-like_C"/>
</dbReference>
<evidence type="ECO:0000313" key="7">
    <source>
        <dbReference type="EMBL" id="QDU88204.1"/>
    </source>
</evidence>
<dbReference type="Gene3D" id="3.40.50.720">
    <property type="entry name" value="NAD(P)-binding Rossmann-like Domain"/>
    <property type="match status" value="1"/>
</dbReference>
<dbReference type="GO" id="GO:0003939">
    <property type="term" value="F:L-iditol 2-dehydrogenase (NAD+) activity"/>
    <property type="evidence" value="ECO:0007669"/>
    <property type="project" value="UniProtKB-EC"/>
</dbReference>
<evidence type="ECO:0000256" key="4">
    <source>
        <dbReference type="RuleBase" id="RU361277"/>
    </source>
</evidence>
<dbReference type="CDD" id="cd08236">
    <property type="entry name" value="sugar_DH"/>
    <property type="match status" value="1"/>
</dbReference>
<feature type="domain" description="Alcohol dehydrogenase-like N-terminal" evidence="6">
    <location>
        <begin position="24"/>
        <end position="137"/>
    </location>
</feature>
<dbReference type="SUPFAM" id="SSF50129">
    <property type="entry name" value="GroES-like"/>
    <property type="match status" value="1"/>
</dbReference>
<dbReference type="EC" id="1.1.1.14" evidence="7"/>
<dbReference type="RefSeq" id="WP_145282867.1">
    <property type="nucleotide sequence ID" value="NZ_CP036291.1"/>
</dbReference>
<accession>A0A518D9P7</accession>
<dbReference type="OrthoDB" id="239596at2"/>
<evidence type="ECO:0000259" key="5">
    <source>
        <dbReference type="Pfam" id="PF00107"/>
    </source>
</evidence>
<comment type="similarity">
    <text evidence="4">Belongs to the zinc-containing alcohol dehydrogenase family.</text>
</comment>
<keyword evidence="8" id="KW-1185">Reference proteome</keyword>
<reference evidence="7 8" key="1">
    <citation type="submission" date="2019-02" db="EMBL/GenBank/DDBJ databases">
        <title>Deep-cultivation of Planctomycetes and their phenomic and genomic characterization uncovers novel biology.</title>
        <authorList>
            <person name="Wiegand S."/>
            <person name="Jogler M."/>
            <person name="Boedeker C."/>
            <person name="Pinto D."/>
            <person name="Vollmers J."/>
            <person name="Rivas-Marin E."/>
            <person name="Kohn T."/>
            <person name="Peeters S.H."/>
            <person name="Heuer A."/>
            <person name="Rast P."/>
            <person name="Oberbeckmann S."/>
            <person name="Bunk B."/>
            <person name="Jeske O."/>
            <person name="Meyerdierks A."/>
            <person name="Storesund J.E."/>
            <person name="Kallscheuer N."/>
            <person name="Luecker S."/>
            <person name="Lage O.M."/>
            <person name="Pohl T."/>
            <person name="Merkel B.J."/>
            <person name="Hornburger P."/>
            <person name="Mueller R.-W."/>
            <person name="Bruemmer F."/>
            <person name="Labrenz M."/>
            <person name="Spormann A.M."/>
            <person name="Op den Camp H."/>
            <person name="Overmann J."/>
            <person name="Amann R."/>
            <person name="Jetten M.S.M."/>
            <person name="Mascher T."/>
            <person name="Medema M.H."/>
            <person name="Devos D.P."/>
            <person name="Kaster A.-K."/>
            <person name="Ovreas L."/>
            <person name="Rohde M."/>
            <person name="Galperin M.Y."/>
            <person name="Jogler C."/>
        </authorList>
    </citation>
    <scope>NUCLEOTIDE SEQUENCE [LARGE SCALE GENOMIC DNA]</scope>
    <source>
        <strain evidence="7 8">Pla175</strain>
    </source>
</reference>
<dbReference type="InterPro" id="IPR013154">
    <property type="entry name" value="ADH-like_N"/>
</dbReference>
<proteinExistence type="inferred from homology"/>
<sequence length="343" mass="36139">MKALQLTEYRRLEMIEAPTPEIAADEALIRVSACGVCGSDVHGYDGSTGRRRPPLVMGHEAAGVVERIGAAVDGLAAGDRVTFDSTISCGECGYCRGGQINLCDNRQVLGVSCEDYRRHGAFAEFVAVPQRVLYKLPSELPMEHAALIEAVSVAVHAVARTPLQDEAATVVVGAGMIGLLVVQALRVAGAGQIIAVDIDADRLALAQKFGATHTILSRDRSPVDEVLSLTAGRGADASFEVVGATPTFNTAVNCVRKGGTVTLVGNVSPNVEAPLQAIVTRELTLYGSCASSGEYPRCIELMASGQIDVAPLISACVPLEEGPAWFERLYAREPGLMKVVLKP</sequence>
<evidence type="ECO:0000256" key="1">
    <source>
        <dbReference type="ARBA" id="ARBA00022723"/>
    </source>
</evidence>
<dbReference type="SUPFAM" id="SSF51735">
    <property type="entry name" value="NAD(P)-binding Rossmann-fold domains"/>
    <property type="match status" value="1"/>
</dbReference>
<dbReference type="GO" id="GO:0008270">
    <property type="term" value="F:zinc ion binding"/>
    <property type="evidence" value="ECO:0007669"/>
    <property type="project" value="InterPro"/>
</dbReference>
<protein>
    <submittedName>
        <fullName evidence="7">Sorbitol dehydrogenase</fullName>
        <ecNumber evidence="7">1.1.1.14</ecNumber>
    </submittedName>
</protein>
<keyword evidence="2 4" id="KW-0862">Zinc</keyword>
<dbReference type="PROSITE" id="PS00059">
    <property type="entry name" value="ADH_ZINC"/>
    <property type="match status" value="1"/>
</dbReference>
<evidence type="ECO:0000256" key="3">
    <source>
        <dbReference type="ARBA" id="ARBA00023002"/>
    </source>
</evidence>
<dbReference type="EMBL" id="CP036291">
    <property type="protein sequence ID" value="QDU88204.1"/>
    <property type="molecule type" value="Genomic_DNA"/>
</dbReference>
<feature type="domain" description="Alcohol dehydrogenase-like C-terminal" evidence="5">
    <location>
        <begin position="177"/>
        <end position="303"/>
    </location>
</feature>
<evidence type="ECO:0000259" key="6">
    <source>
        <dbReference type="Pfam" id="PF08240"/>
    </source>
</evidence>
<dbReference type="Pfam" id="PF00107">
    <property type="entry name" value="ADH_zinc_N"/>
    <property type="match status" value="1"/>
</dbReference>
<dbReference type="PANTHER" id="PTHR43401:SF2">
    <property type="entry name" value="L-THREONINE 3-DEHYDROGENASE"/>
    <property type="match status" value="1"/>
</dbReference>
<dbReference type="Gene3D" id="3.90.180.10">
    <property type="entry name" value="Medium-chain alcohol dehydrogenases, catalytic domain"/>
    <property type="match status" value="1"/>
</dbReference>
<dbReference type="KEGG" id="pnd:Pla175_15760"/>
<keyword evidence="3 7" id="KW-0560">Oxidoreductase</keyword>
<dbReference type="InterPro" id="IPR002328">
    <property type="entry name" value="ADH_Zn_CS"/>
</dbReference>
<dbReference type="Pfam" id="PF08240">
    <property type="entry name" value="ADH_N"/>
    <property type="match status" value="1"/>
</dbReference>
<evidence type="ECO:0000313" key="8">
    <source>
        <dbReference type="Proteomes" id="UP000317429"/>
    </source>
</evidence>
<comment type="cofactor">
    <cofactor evidence="4">
        <name>Zn(2+)</name>
        <dbReference type="ChEBI" id="CHEBI:29105"/>
    </cofactor>
</comment>
<name>A0A518D9P7_9BACT</name>
<evidence type="ECO:0000256" key="2">
    <source>
        <dbReference type="ARBA" id="ARBA00022833"/>
    </source>
</evidence>
<gene>
    <name evidence="7" type="primary">gutB</name>
    <name evidence="7" type="ORF">Pla175_15760</name>
</gene>
<dbReference type="InterPro" id="IPR036291">
    <property type="entry name" value="NAD(P)-bd_dom_sf"/>
</dbReference>
<organism evidence="7 8">
    <name type="scientific">Pirellulimonas nuda</name>
    <dbReference type="NCBI Taxonomy" id="2528009"/>
    <lineage>
        <taxon>Bacteria</taxon>
        <taxon>Pseudomonadati</taxon>
        <taxon>Planctomycetota</taxon>
        <taxon>Planctomycetia</taxon>
        <taxon>Pirellulales</taxon>
        <taxon>Lacipirellulaceae</taxon>
        <taxon>Pirellulimonas</taxon>
    </lineage>
</organism>